<dbReference type="NCBIfam" id="TIGR04183">
    <property type="entry name" value="Por_Secre_tail"/>
    <property type="match status" value="1"/>
</dbReference>
<proteinExistence type="predicted"/>
<dbReference type="SUPFAM" id="SSF52058">
    <property type="entry name" value="L domain-like"/>
    <property type="match status" value="1"/>
</dbReference>
<evidence type="ECO:0000256" key="2">
    <source>
        <dbReference type="ARBA" id="ARBA00022729"/>
    </source>
</evidence>
<dbReference type="PANTHER" id="PTHR47566:SF1">
    <property type="entry name" value="PROTEIN NUD1"/>
    <property type="match status" value="1"/>
</dbReference>
<dbReference type="AlphaFoldDB" id="A0A2S0RD85"/>
<feature type="chain" id="PRO_5015589668" evidence="4">
    <location>
        <begin position="22"/>
        <end position="814"/>
    </location>
</feature>
<dbReference type="GO" id="GO:0035591">
    <property type="term" value="F:signaling adaptor activity"/>
    <property type="evidence" value="ECO:0007669"/>
    <property type="project" value="TreeGrafter"/>
</dbReference>
<accession>A0A2S0RD85</accession>
<feature type="domain" description="DUF7619" evidence="6">
    <location>
        <begin position="600"/>
        <end position="726"/>
    </location>
</feature>
<dbReference type="InterPro" id="IPR052574">
    <property type="entry name" value="CDIRP"/>
</dbReference>
<evidence type="ECO:0000313" key="8">
    <source>
        <dbReference type="Proteomes" id="UP000244193"/>
    </source>
</evidence>
<evidence type="ECO:0000313" key="7">
    <source>
        <dbReference type="EMBL" id="AWA28672.1"/>
    </source>
</evidence>
<dbReference type="Proteomes" id="UP000244193">
    <property type="component" value="Chromosome"/>
</dbReference>
<dbReference type="InterPro" id="IPR055353">
    <property type="entry name" value="DUF7619"/>
</dbReference>
<dbReference type="EMBL" id="CP028811">
    <property type="protein sequence ID" value="AWA28672.1"/>
    <property type="molecule type" value="Genomic_DNA"/>
</dbReference>
<feature type="domain" description="Secretion system C-terminal sorting" evidence="5">
    <location>
        <begin position="744"/>
        <end position="812"/>
    </location>
</feature>
<keyword evidence="8" id="KW-1185">Reference proteome</keyword>
<dbReference type="Gene3D" id="3.80.10.10">
    <property type="entry name" value="Ribonuclease Inhibitor"/>
    <property type="match status" value="1"/>
</dbReference>
<dbReference type="PANTHER" id="PTHR47566">
    <property type="match status" value="1"/>
</dbReference>
<sequence>MINKMKNTMYLLLLTALSANAQLVNVPNVVFKNKLLSSSVNNSVARDSNGNNMKIDANSDGNIQVSEAEAVYQLDLSNASLSNVQGLESFVNLRRLVIYYNNLTGTLDVSMLTHLKVFYCDQNDITSLNVSGLTEMTNLWCSGNLLTTLDVTSLSALIELRAHENNLTAVDLSGCPLLYEVNLGMNNMLTVDFSNNPALYYIYLDRNPNLLSVDISGHTALWEIDIEGKSNQINALTTLNASGCTALVNLRAEYNSLTSLDVSGCTSLQALYITNSQLTTLDVSDCASLTGIIATNNHFETLFLKNGSNESALSFFMDVDDPDFIFNPAIDFICADEGQIASIQAMLNNYGMTNTVVNSYCSFTPGGNYNKITGSLHLDGDADGCDAEDQQFPFIKVKIDDGVSQSATYTLTDGSYKLYTQAGNFTVTPEVENPTFFTVSPANAAVGFPDNNNQSATRDFCITANGIHPDLEIVMAPITPARPGFEAVYEIVYKNKGNQVMSQANGISLQFQDSVLDFVSASQGPSAQAANMLYWDLLNLAPFESRTLLVQFTVNAPTDTPAVNISDLLQFTAAIEPLGLDETASDNTFSYTQTVVGSFDPNNITCLEGSEVFPDSIGNYLHYVVNFENTGTYPAEHIVVKMQIAPEEFDIGSLSVTGTSHPAYLRRKGNIVEVIFEDIQLAAGAHGNITFKLKISGNLVAGNTVSAVADIFFDYNAPITTNTAVTAISSLSVDDSDYDAGITIYPNPTTGRVYIQATSDIVDVEWFDAKGRLLSSSRDRGASSVRDVSHYAAGLYYVRVTSAKGSKIQKMVKN</sequence>
<dbReference type="OrthoDB" id="1110367at2"/>
<keyword evidence="2 4" id="KW-0732">Signal</keyword>
<dbReference type="InterPro" id="IPR026444">
    <property type="entry name" value="Secre_tail"/>
</dbReference>
<reference evidence="7 8" key="1">
    <citation type="submission" date="2018-04" db="EMBL/GenBank/DDBJ databases">
        <title>Genome sequencing of Flavobacterium sp. HYN0048.</title>
        <authorList>
            <person name="Yi H."/>
            <person name="Baek C."/>
        </authorList>
    </citation>
    <scope>NUCLEOTIDE SEQUENCE [LARGE SCALE GENOMIC DNA]</scope>
    <source>
        <strain evidence="7 8">HYN0048</strain>
    </source>
</reference>
<dbReference type="KEGG" id="fmg:HYN48_00440"/>
<name>A0A2S0RD85_9FLAO</name>
<keyword evidence="1" id="KW-0433">Leucine-rich repeat</keyword>
<evidence type="ECO:0000259" key="5">
    <source>
        <dbReference type="Pfam" id="PF18962"/>
    </source>
</evidence>
<dbReference type="Pfam" id="PF24595">
    <property type="entry name" value="DUF7619"/>
    <property type="match status" value="1"/>
</dbReference>
<evidence type="ECO:0000256" key="4">
    <source>
        <dbReference type="SAM" id="SignalP"/>
    </source>
</evidence>
<dbReference type="Pfam" id="PF18962">
    <property type="entry name" value="Por_Secre_tail"/>
    <property type="match status" value="1"/>
</dbReference>
<evidence type="ECO:0000256" key="1">
    <source>
        <dbReference type="ARBA" id="ARBA00022614"/>
    </source>
</evidence>
<organism evidence="7 8">
    <name type="scientific">Flavobacterium magnum</name>
    <dbReference type="NCBI Taxonomy" id="2162713"/>
    <lineage>
        <taxon>Bacteria</taxon>
        <taxon>Pseudomonadati</taxon>
        <taxon>Bacteroidota</taxon>
        <taxon>Flavobacteriia</taxon>
        <taxon>Flavobacteriales</taxon>
        <taxon>Flavobacteriaceae</taxon>
        <taxon>Flavobacterium</taxon>
    </lineage>
</organism>
<feature type="signal peptide" evidence="4">
    <location>
        <begin position="1"/>
        <end position="21"/>
    </location>
</feature>
<evidence type="ECO:0000256" key="3">
    <source>
        <dbReference type="ARBA" id="ARBA00022737"/>
    </source>
</evidence>
<dbReference type="InterPro" id="IPR032675">
    <property type="entry name" value="LRR_dom_sf"/>
</dbReference>
<protein>
    <submittedName>
        <fullName evidence="7">T9SS C-terminal target domain-containing protein</fullName>
    </submittedName>
</protein>
<gene>
    <name evidence="7" type="ORF">HYN48_00440</name>
</gene>
<evidence type="ECO:0000259" key="6">
    <source>
        <dbReference type="Pfam" id="PF24595"/>
    </source>
</evidence>
<keyword evidence="3" id="KW-0677">Repeat</keyword>